<dbReference type="GO" id="GO:0003677">
    <property type="term" value="F:DNA binding"/>
    <property type="evidence" value="ECO:0007669"/>
    <property type="project" value="UniProtKB-KW"/>
</dbReference>
<feature type="compositionally biased region" description="Gly residues" evidence="8">
    <location>
        <begin position="154"/>
        <end position="165"/>
    </location>
</feature>
<evidence type="ECO:0000256" key="2">
    <source>
        <dbReference type="ARBA" id="ARBA00022723"/>
    </source>
</evidence>
<dbReference type="PANTHER" id="PTHR32166">
    <property type="entry name" value="OSJNBA0013A04.12 PROTEIN"/>
    <property type="match status" value="1"/>
</dbReference>
<dbReference type="OrthoDB" id="779884at2759"/>
<feature type="compositionally biased region" description="Low complexity" evidence="8">
    <location>
        <begin position="1"/>
        <end position="18"/>
    </location>
</feature>
<proteinExistence type="predicted"/>
<gene>
    <name evidence="10" type="ORF">Taro_012331</name>
</gene>
<evidence type="ECO:0000256" key="6">
    <source>
        <dbReference type="ARBA" id="ARBA00023242"/>
    </source>
</evidence>
<evidence type="ECO:0000256" key="1">
    <source>
        <dbReference type="ARBA" id="ARBA00004123"/>
    </source>
</evidence>
<dbReference type="Pfam" id="PF05699">
    <property type="entry name" value="Dimer_Tnp_hAT"/>
    <property type="match status" value="1"/>
</dbReference>
<organism evidence="10 11">
    <name type="scientific">Colocasia esculenta</name>
    <name type="common">Wild taro</name>
    <name type="synonym">Arum esculentum</name>
    <dbReference type="NCBI Taxonomy" id="4460"/>
    <lineage>
        <taxon>Eukaryota</taxon>
        <taxon>Viridiplantae</taxon>
        <taxon>Streptophyta</taxon>
        <taxon>Embryophyta</taxon>
        <taxon>Tracheophyta</taxon>
        <taxon>Spermatophyta</taxon>
        <taxon>Magnoliopsida</taxon>
        <taxon>Liliopsida</taxon>
        <taxon>Araceae</taxon>
        <taxon>Aroideae</taxon>
        <taxon>Colocasieae</taxon>
        <taxon>Colocasia</taxon>
    </lineage>
</organism>
<dbReference type="InterPro" id="IPR008906">
    <property type="entry name" value="HATC_C_dom"/>
</dbReference>
<dbReference type="InterPro" id="IPR003656">
    <property type="entry name" value="Znf_BED"/>
</dbReference>
<comment type="caution">
    <text evidence="10">The sequence shown here is derived from an EMBL/GenBank/DDBJ whole genome shotgun (WGS) entry which is preliminary data.</text>
</comment>
<evidence type="ECO:0000256" key="3">
    <source>
        <dbReference type="ARBA" id="ARBA00022771"/>
    </source>
</evidence>
<evidence type="ECO:0000313" key="11">
    <source>
        <dbReference type="Proteomes" id="UP000652761"/>
    </source>
</evidence>
<feature type="region of interest" description="Disordered" evidence="8">
    <location>
        <begin position="1"/>
        <end position="22"/>
    </location>
</feature>
<reference evidence="10" key="1">
    <citation type="submission" date="2017-07" db="EMBL/GenBank/DDBJ databases">
        <title>Taro Niue Genome Assembly and Annotation.</title>
        <authorList>
            <person name="Atibalentja N."/>
            <person name="Keating K."/>
            <person name="Fields C.J."/>
        </authorList>
    </citation>
    <scope>NUCLEOTIDE SEQUENCE</scope>
    <source>
        <strain evidence="10">Niue_2</strain>
        <tissue evidence="10">Leaf</tissue>
    </source>
</reference>
<keyword evidence="6" id="KW-0539">Nucleus</keyword>
<dbReference type="Pfam" id="PF04937">
    <property type="entry name" value="DUF659"/>
    <property type="match status" value="1"/>
</dbReference>
<dbReference type="GO" id="GO:0046983">
    <property type="term" value="F:protein dimerization activity"/>
    <property type="evidence" value="ECO:0007669"/>
    <property type="project" value="InterPro"/>
</dbReference>
<sequence>MAAEGGAAPAPHSSSNPPSTDPAWAHGIVVDMARRKVQCKYCDRVLSGGIFRLKQHLAGIKGEVAPCSRVSAEVRMQFCQYMKEKETSKANTSRRRQQIREDLSAPPRRSVDLPRGRQFFDLDQDEEEQFRRASEASRRSNAEEDYLRRTGRHVGQGSGHGGSGQGSSSAGMSSNIPEVPVDIPRDGDPRVGPIDPFLTRRREKQPSISAAFKNLKICKEKIGRATSRWFFFNSIPANAAKGPYYESMIETIGEVGKGVEGPTSYEIYNKYLDMEVEDMKAYVSTFERIWDEYGCTLMCDGWTGITRRSMINFLIYCKAGTVFWKSVDASGKVKNADYLFQLMDEMVQEIGEKRIVQVVTDNAAAFKLAGQKLMEKREHLYWVPCSAHCIDLMLEDICEDPMVENVVNNARFVTTFIYNHNNILDIMRTHTHGRELLRPAPTRFASQYIALDSINGQRSNLIRMVASEEWENYMSRHAPTRVRENGKKVTDIIQSKPFWKGVQNVLNVVEPLVRVLRAVDEERRSEMGYLYEAMDRANELIQMNNKTTYAKWWEIVDRRWEHTLHHDLHAAGHFFNPQYMYRTDGRRENYDNSSEVLIGAKNVIKRMLDNEDRAIIACKQMHDYRLQLYHFGTSTAQRAAQILSPDLAYVAIRVLSQTTSATGCERNWSTFGLIHTKQRNRLKSARLEKLVFCHYNMRLKLKNLQLIKQVQDRERYRSSGQQQAEATLSETIDIEEVFEEEHPLHAWVNASTSVQPEFDPHDRAWAEGELDDVPLLPEFETPPAPKRQKKTVGARGRSTKHGISIADLDTIEEDIDDETPEPSDNVQYQTSNDSTSKTSTPSEGPDHGGDVLVVSSVPPPDPIVFTGEEDFTHATQDQHHGSREGREAQTSSQKYARKGKKVASQLQGQGQGQGQGASEDSRYNPNFIPHRRNWLMKKKKMQEEWERQEKLRMEFETMEQASDTSSYASTEGYYQGQGGYLGYPQYPDASYYTGGGAYAQSIESDSHSHDSYESYGSYQVPEIPGYTPITIIYANTDAYRGRSTPLLLGQTRSGSARIGRAGLGIAGSDRIYN</sequence>
<evidence type="ECO:0000256" key="4">
    <source>
        <dbReference type="ARBA" id="ARBA00022833"/>
    </source>
</evidence>
<feature type="compositionally biased region" description="Acidic residues" evidence="8">
    <location>
        <begin position="809"/>
        <end position="821"/>
    </location>
</feature>
<dbReference type="SUPFAM" id="SSF53098">
    <property type="entry name" value="Ribonuclease H-like"/>
    <property type="match status" value="1"/>
</dbReference>
<feature type="compositionally biased region" description="Polar residues" evidence="8">
    <location>
        <begin position="824"/>
        <end position="842"/>
    </location>
</feature>
<dbReference type="Proteomes" id="UP000652761">
    <property type="component" value="Unassembled WGS sequence"/>
</dbReference>
<evidence type="ECO:0000256" key="5">
    <source>
        <dbReference type="ARBA" id="ARBA00023125"/>
    </source>
</evidence>
<feature type="compositionally biased region" description="Basic and acidic residues" evidence="8">
    <location>
        <begin position="870"/>
        <end position="887"/>
    </location>
</feature>
<keyword evidence="2" id="KW-0479">Metal-binding</keyword>
<keyword evidence="11" id="KW-1185">Reference proteome</keyword>
<dbReference type="InterPro" id="IPR012337">
    <property type="entry name" value="RNaseH-like_sf"/>
</dbReference>
<feature type="compositionally biased region" description="Basic residues" evidence="8">
    <location>
        <begin position="786"/>
        <end position="800"/>
    </location>
</feature>
<feature type="region of interest" description="Disordered" evidence="8">
    <location>
        <begin position="775"/>
        <end position="927"/>
    </location>
</feature>
<name>A0A843UCJ9_COLES</name>
<comment type="subcellular location">
    <subcellularLocation>
        <location evidence="1">Nucleus</location>
    </subcellularLocation>
</comment>
<protein>
    <recommendedName>
        <fullName evidence="9">BED-type domain-containing protein</fullName>
    </recommendedName>
</protein>
<keyword evidence="5" id="KW-0238">DNA-binding</keyword>
<dbReference type="GO" id="GO:0008270">
    <property type="term" value="F:zinc ion binding"/>
    <property type="evidence" value="ECO:0007669"/>
    <property type="project" value="UniProtKB-KW"/>
</dbReference>
<dbReference type="AlphaFoldDB" id="A0A843UCJ9"/>
<dbReference type="GO" id="GO:0005634">
    <property type="term" value="C:nucleus"/>
    <property type="evidence" value="ECO:0007669"/>
    <property type="project" value="UniProtKB-SubCell"/>
</dbReference>
<evidence type="ECO:0000256" key="7">
    <source>
        <dbReference type="PROSITE-ProRule" id="PRU00027"/>
    </source>
</evidence>
<evidence type="ECO:0000256" key="8">
    <source>
        <dbReference type="SAM" id="MobiDB-lite"/>
    </source>
</evidence>
<dbReference type="PROSITE" id="PS50808">
    <property type="entry name" value="ZF_BED"/>
    <property type="match status" value="1"/>
</dbReference>
<feature type="compositionally biased region" description="Basic and acidic residues" evidence="8">
    <location>
        <begin position="98"/>
        <end position="120"/>
    </location>
</feature>
<dbReference type="EMBL" id="NMUH01000480">
    <property type="protein sequence ID" value="MQL79887.1"/>
    <property type="molecule type" value="Genomic_DNA"/>
</dbReference>
<keyword evidence="3 7" id="KW-0863">Zinc-finger</keyword>
<accession>A0A843UCJ9</accession>
<feature type="region of interest" description="Disordered" evidence="8">
    <location>
        <begin position="85"/>
        <end position="190"/>
    </location>
</feature>
<evidence type="ECO:0000259" key="9">
    <source>
        <dbReference type="PROSITE" id="PS50808"/>
    </source>
</evidence>
<dbReference type="Pfam" id="PF02892">
    <property type="entry name" value="zf-BED"/>
    <property type="match status" value="1"/>
</dbReference>
<dbReference type="PANTHER" id="PTHR32166:SF122">
    <property type="entry name" value="OS09G0499600 PROTEIN"/>
    <property type="match status" value="1"/>
</dbReference>
<dbReference type="InterPro" id="IPR007021">
    <property type="entry name" value="DUF659"/>
</dbReference>
<keyword evidence="4" id="KW-0862">Zinc</keyword>
<feature type="domain" description="BED-type" evidence="9">
    <location>
        <begin position="18"/>
        <end position="74"/>
    </location>
</feature>
<feature type="compositionally biased region" description="Basic and acidic residues" evidence="8">
    <location>
        <begin position="129"/>
        <end position="148"/>
    </location>
</feature>
<evidence type="ECO:0000313" key="10">
    <source>
        <dbReference type="EMBL" id="MQL79887.1"/>
    </source>
</evidence>